<evidence type="ECO:0000313" key="10">
    <source>
        <dbReference type="Proteomes" id="UP000070089"/>
    </source>
</evidence>
<organism evidence="9 10">
    <name type="scientific">Giardia duodenalis assemblage B</name>
    <dbReference type="NCBI Taxonomy" id="1394984"/>
    <lineage>
        <taxon>Eukaryota</taxon>
        <taxon>Metamonada</taxon>
        <taxon>Diplomonadida</taxon>
        <taxon>Hexamitidae</taxon>
        <taxon>Giardiinae</taxon>
        <taxon>Giardia</taxon>
    </lineage>
</organism>
<dbReference type="Pfam" id="PF01490">
    <property type="entry name" value="Aa_trans"/>
    <property type="match status" value="1"/>
</dbReference>
<dbReference type="VEuPathDB" id="GiardiaDB:QR46_3711"/>
<keyword evidence="5" id="KW-0325">Glycoprotein</keyword>
<gene>
    <name evidence="9" type="ORF">QR46_3711</name>
</gene>
<feature type="transmembrane region" description="Helical" evidence="7">
    <location>
        <begin position="104"/>
        <end position="126"/>
    </location>
</feature>
<feature type="transmembrane region" description="Helical" evidence="7">
    <location>
        <begin position="389"/>
        <end position="409"/>
    </location>
</feature>
<evidence type="ECO:0000256" key="1">
    <source>
        <dbReference type="ARBA" id="ARBA00004141"/>
    </source>
</evidence>
<dbReference type="PANTHER" id="PTHR16189:SF0">
    <property type="entry name" value="TRANSMEMBRANE PROTEIN 104"/>
    <property type="match status" value="1"/>
</dbReference>
<keyword evidence="4 7" id="KW-0472">Membrane</keyword>
<evidence type="ECO:0000256" key="6">
    <source>
        <dbReference type="ARBA" id="ARBA00038166"/>
    </source>
</evidence>
<feature type="transmembrane region" description="Helical" evidence="7">
    <location>
        <begin position="555"/>
        <end position="577"/>
    </location>
</feature>
<comment type="subcellular location">
    <subcellularLocation>
        <location evidence="1">Membrane</location>
        <topology evidence="1">Multi-pass membrane protein</topology>
    </subcellularLocation>
</comment>
<reference evidence="9 10" key="1">
    <citation type="journal article" date="2015" name="Mol. Biochem. Parasitol.">
        <title>Identification of polymorphic genes for use in assemblage B genotyping assays through comparative genomics of multiple assemblage B Giardia duodenalis isolates.</title>
        <authorList>
            <person name="Wielinga C."/>
            <person name="Thompson R.C."/>
            <person name="Monis P."/>
            <person name="Ryan U."/>
        </authorList>
    </citation>
    <scope>NUCLEOTIDE SEQUENCE [LARGE SCALE GENOMIC DNA]</scope>
    <source>
        <strain evidence="9 10">BAH15c1</strain>
    </source>
</reference>
<dbReference type="PANTHER" id="PTHR16189">
    <property type="entry name" value="TRANSMEMBRANE PROTEIN 104-RELATED"/>
    <property type="match status" value="1"/>
</dbReference>
<keyword evidence="2 7" id="KW-0812">Transmembrane</keyword>
<evidence type="ECO:0000259" key="8">
    <source>
        <dbReference type="Pfam" id="PF01490"/>
    </source>
</evidence>
<keyword evidence="3 7" id="KW-1133">Transmembrane helix</keyword>
<feature type="transmembrane region" description="Helical" evidence="7">
    <location>
        <begin position="509"/>
        <end position="529"/>
    </location>
</feature>
<evidence type="ECO:0000313" key="9">
    <source>
        <dbReference type="EMBL" id="KWX12301.1"/>
    </source>
</evidence>
<evidence type="ECO:0000256" key="2">
    <source>
        <dbReference type="ARBA" id="ARBA00022692"/>
    </source>
</evidence>
<feature type="transmembrane region" description="Helical" evidence="7">
    <location>
        <begin position="212"/>
        <end position="230"/>
    </location>
</feature>
<name>A0A132NQH3_GIAIN</name>
<dbReference type="AlphaFoldDB" id="A0A132NQH3"/>
<evidence type="ECO:0000256" key="4">
    <source>
        <dbReference type="ARBA" id="ARBA00023136"/>
    </source>
</evidence>
<feature type="transmembrane region" description="Helical" evidence="7">
    <location>
        <begin position="306"/>
        <end position="328"/>
    </location>
</feature>
<dbReference type="EMBL" id="JXTI01000124">
    <property type="protein sequence ID" value="KWX12301.1"/>
    <property type="molecule type" value="Genomic_DNA"/>
</dbReference>
<dbReference type="GO" id="GO:0016020">
    <property type="term" value="C:membrane"/>
    <property type="evidence" value="ECO:0007669"/>
    <property type="project" value="UniProtKB-SubCell"/>
</dbReference>
<dbReference type="Proteomes" id="UP000070089">
    <property type="component" value="Unassembled WGS sequence"/>
</dbReference>
<dbReference type="OrthoDB" id="10254929at2759"/>
<feature type="domain" description="Amino acid transporter transmembrane" evidence="8">
    <location>
        <begin position="202"/>
        <end position="561"/>
    </location>
</feature>
<evidence type="ECO:0000256" key="3">
    <source>
        <dbReference type="ARBA" id="ARBA00022989"/>
    </source>
</evidence>
<proteinExistence type="inferred from homology"/>
<evidence type="ECO:0000256" key="7">
    <source>
        <dbReference type="SAM" id="Phobius"/>
    </source>
</evidence>
<dbReference type="InterPro" id="IPR013057">
    <property type="entry name" value="AA_transpt_TM"/>
</dbReference>
<accession>A0A132NQH3</accession>
<feature type="transmembrane region" description="Helical" evidence="7">
    <location>
        <begin position="482"/>
        <end position="503"/>
    </location>
</feature>
<protein>
    <submittedName>
        <fullName evidence="9">Putative Amino acid transporter</fullName>
    </submittedName>
</protein>
<evidence type="ECO:0000256" key="5">
    <source>
        <dbReference type="ARBA" id="ARBA00023180"/>
    </source>
</evidence>
<feature type="transmembrane region" description="Helical" evidence="7">
    <location>
        <begin position="275"/>
        <end position="294"/>
    </location>
</feature>
<sequence>MAFEIISYPRILFGGQHFRGARFKISEVRMQIEDPGAKSTALAEVSVQGAVEDGSTAHQQAAKAASAKKAGTHLYSYGTMIGIAINYIIGTGALSLSITMGNSGILMTVIILVIGSGITAFLAIYFTEVLSRAYALARAGFAPESIVNKMREYENPVLPEVSAEGSSASTAIGNATIEGAGCNALAPDYSLSTECEFCVSELMKMFYGKPGFYIYQVSNIIYFFGTVWSYGNVVASSLTSIIPMPGLHGATSWDCNTVPSGATTPYDKNPCYTAYWIWLCIAMVIACILIFFDLSQQKVLQTIFTGCRFATIALVLLFTIIGYARGPYSEACSHGHASTAIRKVDTDIYWISTQFSSIVFCQVCHHSIPEVIRPVKKEHHGKINFGFMITYMVIFVITSLILFMCGSYFGTLGNGLLTLNFGQWDGYKWNRCASGKANAALVFGYIVRLLPPIYVTTAIPINALTMSNNILSMFPLRLQKHLALIVFAKLISIIPAMMMAGLVKDLNKIVGFSGLTGFVIISVSALMIIKGRKLCKQHFGDTNLKTPFNSWSSHIAMIYTILVINGIGFVLTTYSVVADAIGKNHPKYVSEYPDCPPSNGGTTSFLSLVPGASTTNIGCKTN</sequence>
<feature type="transmembrane region" description="Helical" evidence="7">
    <location>
        <begin position="439"/>
        <end position="461"/>
    </location>
</feature>
<comment type="similarity">
    <text evidence="6">Belongs to the TMEM104 family.</text>
</comment>
<comment type="caution">
    <text evidence="9">The sequence shown here is derived from an EMBL/GenBank/DDBJ whole genome shotgun (WGS) entry which is preliminary data.</text>
</comment>
<feature type="transmembrane region" description="Helical" evidence="7">
    <location>
        <begin position="74"/>
        <end position="98"/>
    </location>
</feature>